<dbReference type="NCBIfam" id="TIGR00449">
    <property type="entry name" value="tgt_general"/>
    <property type="match status" value="1"/>
</dbReference>
<organism evidence="7 8">
    <name type="scientific">Metarhizium robertsii</name>
    <dbReference type="NCBI Taxonomy" id="568076"/>
    <lineage>
        <taxon>Eukaryota</taxon>
        <taxon>Fungi</taxon>
        <taxon>Dikarya</taxon>
        <taxon>Ascomycota</taxon>
        <taxon>Pezizomycotina</taxon>
        <taxon>Sordariomycetes</taxon>
        <taxon>Hypocreomycetidae</taxon>
        <taxon>Hypocreales</taxon>
        <taxon>Clavicipitaceae</taxon>
        <taxon>Metarhizium</taxon>
    </lineage>
</organism>
<dbReference type="GO" id="GO:0046872">
    <property type="term" value="F:metal ion binding"/>
    <property type="evidence" value="ECO:0007669"/>
    <property type="project" value="UniProtKB-KW"/>
</dbReference>
<gene>
    <name evidence="7" type="ORF">X797_006195</name>
</gene>
<proteinExistence type="inferred from homology"/>
<evidence type="ECO:0000313" key="7">
    <source>
        <dbReference type="EMBL" id="EXV00786.1"/>
    </source>
</evidence>
<dbReference type="GO" id="GO:0005737">
    <property type="term" value="C:cytoplasm"/>
    <property type="evidence" value="ECO:0007669"/>
    <property type="project" value="UniProtKB-SubCell"/>
</dbReference>
<keyword evidence="1 5" id="KW-0963">Cytoplasm</keyword>
<comment type="function">
    <text evidence="5">Non-catalytic subunit of the queuine tRNA-ribosyltransferase (TGT) that catalyzes the base-exchange of a guanine (G) residue with queuine (Q) at position 34 (anticodon wobble position) in tRNAs with GU(N) anticodons (tRNA-Asp, -Asn, -His and -Tyr), resulting in the hypermodified nucleoside queuosine (7-(((4,5-cis-dihydroxy-2-cyclopenten-1-yl)amino)methyl)-7-deazaguanosine).</text>
</comment>
<dbReference type="PANTHER" id="PTHR46064:SF1">
    <property type="entry name" value="QUEUINE TRNA-RIBOSYLTRANSFERASE ACCESSORY SUBUNIT 2"/>
    <property type="match status" value="1"/>
</dbReference>
<evidence type="ECO:0000259" key="6">
    <source>
        <dbReference type="Pfam" id="PF01702"/>
    </source>
</evidence>
<dbReference type="AlphaFoldDB" id="A0A0A1UUS3"/>
<comment type="cofactor">
    <cofactor evidence="5">
        <name>Zn(2+)</name>
        <dbReference type="ChEBI" id="CHEBI:29105"/>
    </cofactor>
    <text evidence="5">Binds 1 zinc ion per subunit.</text>
</comment>
<feature type="binding site" evidence="5">
    <location>
        <position position="341"/>
    </location>
    <ligand>
        <name>Zn(2+)</name>
        <dbReference type="ChEBI" id="CHEBI:29105"/>
    </ligand>
</feature>
<dbReference type="Gene3D" id="3.20.20.105">
    <property type="entry name" value="Queuine tRNA-ribosyltransferase-like"/>
    <property type="match status" value="1"/>
</dbReference>
<dbReference type="OrthoDB" id="27601at2759"/>
<evidence type="ECO:0000256" key="4">
    <source>
        <dbReference type="ARBA" id="ARBA00022833"/>
    </source>
</evidence>
<dbReference type="PANTHER" id="PTHR46064">
    <property type="entry name" value="QUEUINE TRNA-RIBOSYLTRANSFERASE ACCESSORY SUBUNIT 2"/>
    <property type="match status" value="1"/>
</dbReference>
<comment type="caution">
    <text evidence="7">The sequence shown here is derived from an EMBL/GenBank/DDBJ whole genome shotgun (WGS) entry which is preliminary data.</text>
</comment>
<accession>A0A0A1UUS3</accession>
<dbReference type="EMBL" id="JELW01000011">
    <property type="protein sequence ID" value="EXV00786.1"/>
    <property type="molecule type" value="Genomic_DNA"/>
</dbReference>
<comment type="similarity">
    <text evidence="5">Belongs to the queuine tRNA-ribosyltransferase family. QTRT2 subfamily.</text>
</comment>
<feature type="domain" description="tRNA-guanine(15) transglycosylase-like" evidence="6">
    <location>
        <begin position="29"/>
        <end position="401"/>
    </location>
</feature>
<protein>
    <recommendedName>
        <fullName evidence="5">Queuine tRNA-ribosyltransferase accessory subunit 2</fullName>
    </recommendedName>
    <alternativeName>
        <fullName evidence="5">Queuine tRNA-ribosyltransferase domain-containing protein 1</fullName>
    </alternativeName>
</protein>
<comment type="subcellular location">
    <subcellularLocation>
        <location evidence="5">Cytoplasm</location>
    </subcellularLocation>
</comment>
<dbReference type="GO" id="GO:0006400">
    <property type="term" value="P:tRNA modification"/>
    <property type="evidence" value="ECO:0007669"/>
    <property type="project" value="InterPro"/>
</dbReference>
<keyword evidence="7" id="KW-0808">Transferase</keyword>
<keyword evidence="4 5" id="KW-0862">Zinc</keyword>
<evidence type="ECO:0000256" key="3">
    <source>
        <dbReference type="ARBA" id="ARBA00022723"/>
    </source>
</evidence>
<sequence>MSDSQPGDSNMPARKIFELLGVAISDGCAARLGRLSIPGRRPIETPSYTAITSRGAIPHLTPDNVTRYTNCGAAYMALEDFVERKEPPIYNTPEHDTLRRLHNFTALASDRATILGARRCPAVITPMGNGAKAVTLFTSTGFASVNVSQYVAAVKNLQPDVVVPLADSLHTSSTPSSKKLIKMVERTEEWVDDFLRQFEGRAHLEQLGISVFAPVLPVELPLQWDYLRHIAEDIVDEVSGLAVYDVNILPELKSYGPLAALPKLSFDQPKSPHEVLRQVSLGVDICALPFVNGVSDAGVALAFTFPAPEVETPQPMGINMWSADHSVAVVPLQEGCECCACTNHHRAYLQHLLNAKEMLGWNLLQIHNHHVIDTFFQGIRGELKKGLDNFEEKRKRFLAAYLPELPEGTGDRPRARGYHFKSEAGQEKMNKSTWMDMDRKANGHVVENVANGKI</sequence>
<keyword evidence="3 5" id="KW-0479">Metal-binding</keyword>
<feature type="binding site" evidence="5">
    <location>
        <position position="336"/>
    </location>
    <ligand>
        <name>Zn(2+)</name>
        <dbReference type="ChEBI" id="CHEBI:29105"/>
    </ligand>
</feature>
<dbReference type="SUPFAM" id="SSF51713">
    <property type="entry name" value="tRNA-guanine transglycosylase"/>
    <property type="match status" value="1"/>
</dbReference>
<feature type="binding site" evidence="5">
    <location>
        <position position="338"/>
    </location>
    <ligand>
        <name>Zn(2+)</name>
        <dbReference type="ChEBI" id="CHEBI:29105"/>
    </ligand>
</feature>
<keyword evidence="2 5" id="KW-0819">tRNA processing</keyword>
<evidence type="ECO:0000256" key="1">
    <source>
        <dbReference type="ARBA" id="ARBA00022490"/>
    </source>
</evidence>
<evidence type="ECO:0000256" key="2">
    <source>
        <dbReference type="ARBA" id="ARBA00022694"/>
    </source>
</evidence>
<evidence type="ECO:0000313" key="8">
    <source>
        <dbReference type="Proteomes" id="UP000030151"/>
    </source>
</evidence>
<evidence type="ECO:0000256" key="5">
    <source>
        <dbReference type="HAMAP-Rule" id="MF_03043"/>
    </source>
</evidence>
<dbReference type="InterPro" id="IPR036511">
    <property type="entry name" value="TGT-like_sf"/>
</dbReference>
<dbReference type="Pfam" id="PF01702">
    <property type="entry name" value="TGT"/>
    <property type="match status" value="1"/>
</dbReference>
<dbReference type="InterPro" id="IPR050852">
    <property type="entry name" value="Queuine_tRNA-ribosyltrfase"/>
</dbReference>
<dbReference type="InterPro" id="IPR028592">
    <property type="entry name" value="QTRTD1"/>
</dbReference>
<dbReference type="GO" id="GO:0008479">
    <property type="term" value="F:tRNA-guanosine(34) queuine transglycosylase activity"/>
    <property type="evidence" value="ECO:0007669"/>
    <property type="project" value="UniProtKB-UniRule"/>
</dbReference>
<reference evidence="7 8" key="1">
    <citation type="submission" date="2014-02" db="EMBL/GenBank/DDBJ databases">
        <title>The genome sequence of the entomopathogenic fungus Metarhizium robertsii ARSEF 2575.</title>
        <authorList>
            <person name="Giuliano Garisto Donzelli B."/>
            <person name="Roe B.A."/>
            <person name="Macmil S.L."/>
            <person name="Krasnoff S.B."/>
            <person name="Gibson D.M."/>
        </authorList>
    </citation>
    <scope>NUCLEOTIDE SEQUENCE [LARGE SCALE GENOMIC DNA]</scope>
    <source>
        <strain evidence="7 8">ARSEF 2575</strain>
    </source>
</reference>
<comment type="subunit">
    <text evidence="5">Heterodimer of a catalytic subunit and an accessory subunit.</text>
</comment>
<name>A0A0A1UUS3_9HYPO</name>
<dbReference type="InterPro" id="IPR002616">
    <property type="entry name" value="tRNA_ribo_trans-like"/>
</dbReference>
<dbReference type="HAMAP" id="MF_03043">
    <property type="entry name" value="QTRT2"/>
    <property type="match status" value="1"/>
</dbReference>
<feature type="binding site" evidence="5">
    <location>
        <position position="367"/>
    </location>
    <ligand>
        <name>Zn(2+)</name>
        <dbReference type="ChEBI" id="CHEBI:29105"/>
    </ligand>
</feature>
<dbReference type="Proteomes" id="UP000030151">
    <property type="component" value="Unassembled WGS sequence"/>
</dbReference>
<dbReference type="HOGENOM" id="CLU_037350_1_0_1"/>